<evidence type="ECO:0000313" key="1">
    <source>
        <dbReference type="EMBL" id="SDW32592.1"/>
    </source>
</evidence>
<evidence type="ECO:0000313" key="2">
    <source>
        <dbReference type="Proteomes" id="UP000198828"/>
    </source>
</evidence>
<organism evidence="1 2">
    <name type="scientific">Tepidimicrobium xylanilyticum</name>
    <dbReference type="NCBI Taxonomy" id="1123352"/>
    <lineage>
        <taxon>Bacteria</taxon>
        <taxon>Bacillati</taxon>
        <taxon>Bacillota</taxon>
        <taxon>Tissierellia</taxon>
        <taxon>Tissierellales</taxon>
        <taxon>Tepidimicrobiaceae</taxon>
        <taxon>Tepidimicrobium</taxon>
    </lineage>
</organism>
<accession>A0A1H2SLV1</accession>
<gene>
    <name evidence="1" type="ORF">SAMN05660923_00486</name>
</gene>
<dbReference type="AlphaFoldDB" id="A0A1H2SLV1"/>
<dbReference type="OrthoDB" id="2082321at2"/>
<protein>
    <submittedName>
        <fullName evidence="1">Uncharacterized protein</fullName>
    </submittedName>
</protein>
<keyword evidence="2" id="KW-1185">Reference proteome</keyword>
<sequence>MDLKLEPIIFLDVNTRTFSLIATKNMETIPYLQENRGGITLYDGRWINYDDYMNNNNNKVCVVGIDLFKARGLKLGDKISLQYMECEIPEFLVTERDRKEWKNYHKSQIMEYKIVGVYDYSFSGKRIYVPISTVPKEFIEFYTETENENGKPYLYGENYSFVLKDPTEQSQFVEKYTDSVKEAV</sequence>
<reference evidence="1 2" key="1">
    <citation type="submission" date="2016-10" db="EMBL/GenBank/DDBJ databases">
        <authorList>
            <person name="de Groot N.N."/>
        </authorList>
    </citation>
    <scope>NUCLEOTIDE SEQUENCE [LARGE SCALE GENOMIC DNA]</scope>
    <source>
        <strain evidence="1 2">DSM 23310</strain>
    </source>
</reference>
<dbReference type="RefSeq" id="WP_093750523.1">
    <property type="nucleotide sequence ID" value="NZ_FNNG01000002.1"/>
</dbReference>
<dbReference type="Proteomes" id="UP000198828">
    <property type="component" value="Unassembled WGS sequence"/>
</dbReference>
<dbReference type="EMBL" id="FNNG01000002">
    <property type="protein sequence ID" value="SDW32592.1"/>
    <property type="molecule type" value="Genomic_DNA"/>
</dbReference>
<name>A0A1H2SLV1_9FIRM</name>
<proteinExistence type="predicted"/>